<comment type="caution">
    <text evidence="2">The sequence shown here is derived from an EMBL/GenBank/DDBJ whole genome shotgun (WGS) entry which is preliminary data.</text>
</comment>
<evidence type="ECO:0000313" key="2">
    <source>
        <dbReference type="EMBL" id="MFC7193356.1"/>
    </source>
</evidence>
<protein>
    <submittedName>
        <fullName evidence="2">Uncharacterized protein</fullName>
    </submittedName>
</protein>
<evidence type="ECO:0000313" key="3">
    <source>
        <dbReference type="Proteomes" id="UP001596417"/>
    </source>
</evidence>
<sequence>MMNHPKLYEHFKSEGFDVPDGIYRVVGRDGEATVTLLRVADVDERRAYTGEIVTTSLEELESLTLTENPDGNLPLRTVLTSNVDMIYWSLRVFIQQLAANPFPTTVAVTLVAVGAFGEQIFSLPEIVFSSFVLLGSLGLAYVGSGRL</sequence>
<evidence type="ECO:0000256" key="1">
    <source>
        <dbReference type="SAM" id="Phobius"/>
    </source>
</evidence>
<dbReference type="EMBL" id="JBHTAX010000008">
    <property type="protein sequence ID" value="MFC7193356.1"/>
    <property type="molecule type" value="Genomic_DNA"/>
</dbReference>
<keyword evidence="1" id="KW-0472">Membrane</keyword>
<keyword evidence="1" id="KW-0812">Transmembrane</keyword>
<gene>
    <name evidence="2" type="ORF">ACFQL7_28555</name>
</gene>
<reference evidence="2 3" key="1">
    <citation type="journal article" date="2019" name="Int. J. Syst. Evol. Microbiol.">
        <title>The Global Catalogue of Microorganisms (GCM) 10K type strain sequencing project: providing services to taxonomists for standard genome sequencing and annotation.</title>
        <authorList>
            <consortium name="The Broad Institute Genomics Platform"/>
            <consortium name="The Broad Institute Genome Sequencing Center for Infectious Disease"/>
            <person name="Wu L."/>
            <person name="Ma J."/>
        </authorList>
    </citation>
    <scope>NUCLEOTIDE SEQUENCE [LARGE SCALE GENOMIC DNA]</scope>
    <source>
        <strain evidence="2 3">RDMS1</strain>
    </source>
</reference>
<keyword evidence="1" id="KW-1133">Transmembrane helix</keyword>
<proteinExistence type="predicted"/>
<dbReference type="AlphaFoldDB" id="A0ABD5YVL4"/>
<feature type="transmembrane region" description="Helical" evidence="1">
    <location>
        <begin position="97"/>
        <end position="117"/>
    </location>
</feature>
<name>A0ABD5YVL4_9EURY</name>
<keyword evidence="3" id="KW-1185">Reference proteome</keyword>
<dbReference type="RefSeq" id="WP_390207158.1">
    <property type="nucleotide sequence ID" value="NZ_JBHSZC010000007.1"/>
</dbReference>
<organism evidence="2 3">
    <name type="scientific">Halocatena marina</name>
    <dbReference type="NCBI Taxonomy" id="2934937"/>
    <lineage>
        <taxon>Archaea</taxon>
        <taxon>Methanobacteriati</taxon>
        <taxon>Methanobacteriota</taxon>
        <taxon>Stenosarchaea group</taxon>
        <taxon>Halobacteria</taxon>
        <taxon>Halobacteriales</taxon>
        <taxon>Natronomonadaceae</taxon>
        <taxon>Halocatena</taxon>
    </lineage>
</organism>
<feature type="transmembrane region" description="Helical" evidence="1">
    <location>
        <begin position="123"/>
        <end position="142"/>
    </location>
</feature>
<accession>A0ABD5YVL4</accession>
<dbReference type="Proteomes" id="UP001596417">
    <property type="component" value="Unassembled WGS sequence"/>
</dbReference>